<dbReference type="GO" id="GO:0020037">
    <property type="term" value="F:heme binding"/>
    <property type="evidence" value="ECO:0007669"/>
    <property type="project" value="InterPro"/>
</dbReference>
<dbReference type="InterPro" id="IPR036909">
    <property type="entry name" value="Cyt_c-like_dom_sf"/>
</dbReference>
<dbReference type="eggNOG" id="COG2863">
    <property type="taxonomic scope" value="Bacteria"/>
</dbReference>
<evidence type="ECO:0000313" key="10">
    <source>
        <dbReference type="Proteomes" id="UP000007803"/>
    </source>
</evidence>
<keyword evidence="1" id="KW-0813">Transport</keyword>
<dbReference type="GO" id="GO:0009055">
    <property type="term" value="F:electron transfer activity"/>
    <property type="evidence" value="ECO:0007669"/>
    <property type="project" value="InterPro"/>
</dbReference>
<dbReference type="KEGG" id="sua:Saut_1984"/>
<gene>
    <name evidence="9" type="ordered locus">Saut_1984</name>
</gene>
<dbReference type="AlphaFoldDB" id="E0URE1"/>
<name>E0URE1_SULAO</name>
<dbReference type="PROSITE" id="PS51257">
    <property type="entry name" value="PROKAR_LIPOPROTEIN"/>
    <property type="match status" value="1"/>
</dbReference>
<dbReference type="PANTHER" id="PTHR33751">
    <property type="entry name" value="CBB3-TYPE CYTOCHROME C OXIDASE SUBUNIT FIXP"/>
    <property type="match status" value="1"/>
</dbReference>
<dbReference type="SUPFAM" id="SSF46626">
    <property type="entry name" value="Cytochrome c"/>
    <property type="match status" value="1"/>
</dbReference>
<protein>
    <recommendedName>
        <fullName evidence="8">Cytochrome c domain-containing protein</fullName>
    </recommendedName>
</protein>
<dbReference type="GO" id="GO:0046872">
    <property type="term" value="F:metal ion binding"/>
    <property type="evidence" value="ECO:0007669"/>
    <property type="project" value="UniProtKB-KW"/>
</dbReference>
<evidence type="ECO:0000256" key="6">
    <source>
        <dbReference type="PROSITE-ProRule" id="PRU00433"/>
    </source>
</evidence>
<dbReference type="Gene3D" id="1.10.760.10">
    <property type="entry name" value="Cytochrome c-like domain"/>
    <property type="match status" value="1"/>
</dbReference>
<dbReference type="PROSITE" id="PS51007">
    <property type="entry name" value="CYTC"/>
    <property type="match status" value="1"/>
</dbReference>
<dbReference type="PANTHER" id="PTHR33751:SF9">
    <property type="entry name" value="CYTOCHROME C4"/>
    <property type="match status" value="1"/>
</dbReference>
<dbReference type="Proteomes" id="UP000007803">
    <property type="component" value="Chromosome"/>
</dbReference>
<dbReference type="STRING" id="563040.Saut_1984"/>
<keyword evidence="5 6" id="KW-0408">Iron</keyword>
<feature type="domain" description="Cytochrome c" evidence="8">
    <location>
        <begin position="123"/>
        <end position="200"/>
    </location>
</feature>
<proteinExistence type="predicted"/>
<evidence type="ECO:0000256" key="3">
    <source>
        <dbReference type="ARBA" id="ARBA00022723"/>
    </source>
</evidence>
<evidence type="ECO:0000256" key="5">
    <source>
        <dbReference type="ARBA" id="ARBA00023004"/>
    </source>
</evidence>
<organism evidence="9 10">
    <name type="scientific">Sulfurimonas autotrophica (strain ATCC BAA-671 / DSM 16294 / JCM 11897 / OK10)</name>
    <dbReference type="NCBI Taxonomy" id="563040"/>
    <lineage>
        <taxon>Bacteria</taxon>
        <taxon>Pseudomonadati</taxon>
        <taxon>Campylobacterota</taxon>
        <taxon>Epsilonproteobacteria</taxon>
        <taxon>Campylobacterales</taxon>
        <taxon>Sulfurimonadaceae</taxon>
        <taxon>Sulfurimonas</taxon>
    </lineage>
</organism>
<evidence type="ECO:0000259" key="8">
    <source>
        <dbReference type="PROSITE" id="PS51007"/>
    </source>
</evidence>
<dbReference type="EMBL" id="CP002205">
    <property type="protein sequence ID" value="ADN10027.1"/>
    <property type="molecule type" value="Genomic_DNA"/>
</dbReference>
<accession>E0URE1</accession>
<keyword evidence="2 6" id="KW-0349">Heme</keyword>
<evidence type="ECO:0000256" key="1">
    <source>
        <dbReference type="ARBA" id="ARBA00022448"/>
    </source>
</evidence>
<evidence type="ECO:0000256" key="7">
    <source>
        <dbReference type="SAM" id="SignalP"/>
    </source>
</evidence>
<evidence type="ECO:0000256" key="4">
    <source>
        <dbReference type="ARBA" id="ARBA00022982"/>
    </source>
</evidence>
<keyword evidence="10" id="KW-1185">Reference proteome</keyword>
<dbReference type="InterPro" id="IPR009056">
    <property type="entry name" value="Cyt_c-like_dom"/>
</dbReference>
<reference evidence="10" key="1">
    <citation type="journal article" date="2010" name="Stand. Genomic Sci.">
        <title>Complete genome sequence of Sulfurimonas autotrophica type strain (OK10).</title>
        <authorList>
            <person name="Sikorski J."/>
            <person name="Munk C."/>
            <person name="Lapidus A."/>
            <person name="Djao O."/>
            <person name="Lucas S."/>
            <person name="Glavina Del Rio T."/>
            <person name="Nolan M."/>
            <person name="Tice H."/>
            <person name="Han C."/>
            <person name="Cheng J."/>
            <person name="Tapia R."/>
            <person name="Goodwin L."/>
            <person name="Pitluck S."/>
            <person name="Liolios K."/>
            <person name="Ivanova N."/>
            <person name="Mavromatis K."/>
            <person name="Mikhailova N."/>
            <person name="Pati A."/>
            <person name="Sims D."/>
            <person name="Meincke L."/>
            <person name="Brettin T."/>
            <person name="Detter J."/>
            <person name="Chen A."/>
            <person name="Palaniappan K."/>
            <person name="Land M."/>
            <person name="Hauser L."/>
            <person name="Chang Y."/>
            <person name="Jeffries C."/>
            <person name="Rohde M."/>
            <person name="Lang E."/>
            <person name="Spring S."/>
            <person name="Goker M."/>
            <person name="Woyke T."/>
            <person name="Bristow J."/>
            <person name="Eisen J."/>
            <person name="Markowitz V."/>
            <person name="Hugenholtz P."/>
            <person name="Kyrpides N."/>
            <person name="Klenk H."/>
        </authorList>
    </citation>
    <scope>NUCLEOTIDE SEQUENCE [LARGE SCALE GENOMIC DNA]</scope>
    <source>
        <strain evidence="10">ATCC BAA-671 / DSM 16294 / JCM 11897 / OK10</strain>
    </source>
</reference>
<evidence type="ECO:0000256" key="2">
    <source>
        <dbReference type="ARBA" id="ARBA00022617"/>
    </source>
</evidence>
<dbReference type="InterPro" id="IPR050597">
    <property type="entry name" value="Cytochrome_c_Oxidase_Subunit"/>
</dbReference>
<keyword evidence="7" id="KW-0732">Signal</keyword>
<evidence type="ECO:0000313" key="9">
    <source>
        <dbReference type="EMBL" id="ADN10027.1"/>
    </source>
</evidence>
<feature type="chain" id="PRO_5003141451" description="Cytochrome c domain-containing protein" evidence="7">
    <location>
        <begin position="22"/>
        <end position="209"/>
    </location>
</feature>
<dbReference type="HOGENOM" id="CLU_1420797_0_0_7"/>
<keyword evidence="3 6" id="KW-0479">Metal-binding</keyword>
<feature type="signal peptide" evidence="7">
    <location>
        <begin position="1"/>
        <end position="21"/>
    </location>
</feature>
<dbReference type="RefSeq" id="WP_013327780.1">
    <property type="nucleotide sequence ID" value="NC_014506.1"/>
</dbReference>
<dbReference type="OrthoDB" id="5354561at2"/>
<keyword evidence="4" id="KW-0249">Electron transport</keyword>
<sequence length="209" mass="23623">MNKSILLASTFLIIISFSACGDKKESDEKKQIDSVTATAATPKIEVVANKNEYAVKVKSNTDEINKGKSGNKNSFYYDYGEKSEYDQNAQPANEDASVRVRPRTKLDAYTHIRSPYERVQVSLLAKQLSPTFRLKCSACHDDYANGVLGPSLLGRDADYIYNKIMAFKSGKKKNVFMNDLIHNMSDKEIRSIAEDIYNFNVQIQKIRNK</sequence>